<dbReference type="AlphaFoldDB" id="A0A8B3CW14"/>
<proteinExistence type="predicted"/>
<dbReference type="Proteomes" id="UP000266669">
    <property type="component" value="Unassembled WGS sequence"/>
</dbReference>
<dbReference type="EMBL" id="QHCS01000001">
    <property type="protein sequence ID" value="RHX88809.1"/>
    <property type="molecule type" value="Genomic_DNA"/>
</dbReference>
<sequence>MGWAVGVSGEFSLSQNDHFAIINFPLLCGNSYKIFPSLDDSGFTSTQCEEEQFLSPSVFFDSFKI</sequence>
<protein>
    <submittedName>
        <fullName evidence="1">Uncharacterized protein</fullName>
    </submittedName>
</protein>
<evidence type="ECO:0000313" key="2">
    <source>
        <dbReference type="Proteomes" id="UP000266669"/>
    </source>
</evidence>
<organism evidence="1 2">
    <name type="scientific">Leptospira stimsonii</name>
    <dbReference type="NCBI Taxonomy" id="2202203"/>
    <lineage>
        <taxon>Bacteria</taxon>
        <taxon>Pseudomonadati</taxon>
        <taxon>Spirochaetota</taxon>
        <taxon>Spirochaetia</taxon>
        <taxon>Leptospirales</taxon>
        <taxon>Leptospiraceae</taxon>
        <taxon>Leptospira</taxon>
    </lineage>
</organism>
<comment type="caution">
    <text evidence="1">The sequence shown here is derived from an EMBL/GenBank/DDBJ whole genome shotgun (WGS) entry which is preliminary data.</text>
</comment>
<gene>
    <name evidence="1" type="ORF">DLM78_07830</name>
</gene>
<name>A0A8B3CW14_9LEPT</name>
<evidence type="ECO:0000313" key="1">
    <source>
        <dbReference type="EMBL" id="RHX88809.1"/>
    </source>
</evidence>
<accession>A0A8B3CW14</accession>
<reference evidence="2" key="1">
    <citation type="submission" date="2018-05" db="EMBL/GenBank/DDBJ databases">
        <title>Leptospira yasudae sp. nov. and Leptospira stimsonii sp. nov., two pathogenic species of the genus Leptospira isolated from environmental sources.</title>
        <authorList>
            <person name="Casanovas-Massana A."/>
            <person name="Hamond C."/>
            <person name="Santos L.A."/>
            <person name="Hacker K.P."/>
            <person name="Balassiano I."/>
            <person name="Medeiros M.A."/>
            <person name="Reis M.G."/>
            <person name="Ko A.I."/>
            <person name="Wunder E.A."/>
        </authorList>
    </citation>
    <scope>NUCLEOTIDE SEQUENCE [LARGE SCALE GENOMIC DNA]</scope>
    <source>
        <strain evidence="2">AMB6-RJ</strain>
    </source>
</reference>